<evidence type="ECO:0000256" key="1">
    <source>
        <dbReference type="SAM" id="MobiDB-lite"/>
    </source>
</evidence>
<reference evidence="3 4" key="1">
    <citation type="submission" date="2020-11" db="EMBL/GenBank/DDBJ databases">
        <title>Arthrobacter antarcticus sp. nov., isolated from Antarctic Soil.</title>
        <authorList>
            <person name="Li J."/>
        </authorList>
    </citation>
    <scope>NUCLEOTIDE SEQUENCE [LARGE SCALE GENOMIC DNA]</scope>
    <source>
        <strain evidence="3 4">Z1-20</strain>
    </source>
</reference>
<dbReference type="Proteomes" id="UP000655366">
    <property type="component" value="Unassembled WGS sequence"/>
</dbReference>
<accession>A0A931CMZ2</accession>
<dbReference type="Pfam" id="PF11377">
    <property type="entry name" value="DUF3180"/>
    <property type="match status" value="1"/>
</dbReference>
<keyword evidence="2" id="KW-1133">Transmembrane helix</keyword>
<dbReference type="AlphaFoldDB" id="A0A931CMZ2"/>
<evidence type="ECO:0000256" key="2">
    <source>
        <dbReference type="SAM" id="Phobius"/>
    </source>
</evidence>
<proteinExistence type="predicted"/>
<feature type="transmembrane region" description="Helical" evidence="2">
    <location>
        <begin position="36"/>
        <end position="59"/>
    </location>
</feature>
<keyword evidence="2" id="KW-0472">Membrane</keyword>
<feature type="region of interest" description="Disordered" evidence="1">
    <location>
        <begin position="146"/>
        <end position="166"/>
    </location>
</feature>
<keyword evidence="2" id="KW-0812">Transmembrane</keyword>
<sequence>MKTIRPLWLAVIAFVSGAAGWVATVLTNRASLPTPVLPLSSLITMGIIVLMTLVFGFRVRRWRNGNRDRVLNPILAARTWVLAQACAYAGALLVGWHLGILVDQLPTVALRSNLTVIWLALAMVAGGLVMVAVGFIVERFCRIPPEDGPPPEGGRKRTSTGEEEYA</sequence>
<protein>
    <submittedName>
        <fullName evidence="3">DUF3180 domain-containing protein</fullName>
    </submittedName>
</protein>
<dbReference type="EMBL" id="JADNYM010000012">
    <property type="protein sequence ID" value="MBG0739877.1"/>
    <property type="molecule type" value="Genomic_DNA"/>
</dbReference>
<evidence type="ECO:0000313" key="3">
    <source>
        <dbReference type="EMBL" id="MBG0739877.1"/>
    </source>
</evidence>
<feature type="transmembrane region" description="Helical" evidence="2">
    <location>
        <begin position="114"/>
        <end position="137"/>
    </location>
</feature>
<dbReference type="RefSeq" id="WP_196396821.1">
    <property type="nucleotide sequence ID" value="NZ_JADNYM010000012.1"/>
</dbReference>
<feature type="transmembrane region" description="Helical" evidence="2">
    <location>
        <begin position="80"/>
        <end position="102"/>
    </location>
</feature>
<evidence type="ECO:0000313" key="4">
    <source>
        <dbReference type="Proteomes" id="UP000655366"/>
    </source>
</evidence>
<dbReference type="InterPro" id="IPR021517">
    <property type="entry name" value="DUF3180"/>
</dbReference>
<gene>
    <name evidence="3" type="ORF">IV500_10815</name>
</gene>
<organism evidence="3 4">
    <name type="scientific">Arthrobacter terrae</name>
    <dbReference type="NCBI Taxonomy" id="2935737"/>
    <lineage>
        <taxon>Bacteria</taxon>
        <taxon>Bacillati</taxon>
        <taxon>Actinomycetota</taxon>
        <taxon>Actinomycetes</taxon>
        <taxon>Micrococcales</taxon>
        <taxon>Micrococcaceae</taxon>
        <taxon>Arthrobacter</taxon>
    </lineage>
</organism>
<comment type="caution">
    <text evidence="3">The sequence shown here is derived from an EMBL/GenBank/DDBJ whole genome shotgun (WGS) entry which is preliminary data.</text>
</comment>
<keyword evidence="4" id="KW-1185">Reference proteome</keyword>
<name>A0A931CMZ2_9MICC</name>